<gene>
    <name evidence="2" type="ORF">NP493_3g06030</name>
</gene>
<evidence type="ECO:0000256" key="1">
    <source>
        <dbReference type="SAM" id="SignalP"/>
    </source>
</evidence>
<comment type="caution">
    <text evidence="2">The sequence shown here is derived from an EMBL/GenBank/DDBJ whole genome shotgun (WGS) entry which is preliminary data.</text>
</comment>
<dbReference type="AlphaFoldDB" id="A0AAD9PFU9"/>
<organism evidence="2 3">
    <name type="scientific">Ridgeia piscesae</name>
    <name type="common">Tubeworm</name>
    <dbReference type="NCBI Taxonomy" id="27915"/>
    <lineage>
        <taxon>Eukaryota</taxon>
        <taxon>Metazoa</taxon>
        <taxon>Spiralia</taxon>
        <taxon>Lophotrochozoa</taxon>
        <taxon>Annelida</taxon>
        <taxon>Polychaeta</taxon>
        <taxon>Sedentaria</taxon>
        <taxon>Canalipalpata</taxon>
        <taxon>Sabellida</taxon>
        <taxon>Siboglinidae</taxon>
        <taxon>Ridgeia</taxon>
    </lineage>
</organism>
<feature type="chain" id="PRO_5042155781" description="Secreted protein" evidence="1">
    <location>
        <begin position="31"/>
        <end position="127"/>
    </location>
</feature>
<evidence type="ECO:0000313" key="2">
    <source>
        <dbReference type="EMBL" id="KAK2194032.1"/>
    </source>
</evidence>
<dbReference type="EMBL" id="JAODUO010000003">
    <property type="protein sequence ID" value="KAK2194032.1"/>
    <property type="molecule type" value="Genomic_DNA"/>
</dbReference>
<protein>
    <recommendedName>
        <fullName evidence="4">Secreted protein</fullName>
    </recommendedName>
</protein>
<feature type="signal peptide" evidence="1">
    <location>
        <begin position="1"/>
        <end position="30"/>
    </location>
</feature>
<evidence type="ECO:0000313" key="3">
    <source>
        <dbReference type="Proteomes" id="UP001209878"/>
    </source>
</evidence>
<keyword evidence="1" id="KW-0732">Signal</keyword>
<proteinExistence type="predicted"/>
<name>A0AAD9PFU9_RIDPI</name>
<keyword evidence="3" id="KW-1185">Reference proteome</keyword>
<evidence type="ECO:0008006" key="4">
    <source>
        <dbReference type="Google" id="ProtNLM"/>
    </source>
</evidence>
<sequence length="127" mass="13345">MCSVRQSARRLNKTPVWLSAVCVCVRLLHGAWPTSPATGVPCLGVGPAATPSARGDSVVGSRRTTGKVNRSRTWLLCPGPRHFQRAVAGLAWPRCPRLFPVSASRRDVTVVAASGVVSAAGRLSGSE</sequence>
<dbReference type="Proteomes" id="UP001209878">
    <property type="component" value="Unassembled WGS sequence"/>
</dbReference>
<reference evidence="2" key="1">
    <citation type="journal article" date="2023" name="Mol. Biol. Evol.">
        <title>Third-Generation Sequencing Reveals the Adaptive Role of the Epigenome in Three Deep-Sea Polychaetes.</title>
        <authorList>
            <person name="Perez M."/>
            <person name="Aroh O."/>
            <person name="Sun Y."/>
            <person name="Lan Y."/>
            <person name="Juniper S.K."/>
            <person name="Young C.R."/>
            <person name="Angers B."/>
            <person name="Qian P.Y."/>
        </authorList>
    </citation>
    <scope>NUCLEOTIDE SEQUENCE</scope>
    <source>
        <strain evidence="2">R07B-5</strain>
    </source>
</reference>
<accession>A0AAD9PFU9</accession>